<evidence type="ECO:0000313" key="3">
    <source>
        <dbReference type="Proteomes" id="UP000466431"/>
    </source>
</evidence>
<sequence length="495" mass="52833">MEMEHTADEEPDGESASDPEDSVPRRRLPAVGSAADRLTAGRAWVTNDAGSGIAEHLRIDHYLAASPSTRSAFDALTVGPKPIDLAPALPVWHQLQSGPRLTDLTPTIPAWRELDAGPKLTEIVAEATARTSETWQELLSGPKLKHLMPAVPIWEKLNVGPSLAQMAAEAAARTRDALGIGPGSRTHGVFGRSGVGTTWEGLQSRVSDLTSSFAPRSDSVLTGLSDVTSGFAAKMLAGPELSAARLFSTDHLAGVSSWIGAAGHRSWMDGVSRAPGESIAKMLQSFSTLADRGVTWGWRALMATLRAQRAVLRGDIEAIVRFMREWLGFKSTPHTLVDAASAVLLEEAVWLPAGLEADDKVCPLIRKLTVDEHRNFRLIGDTQIGGQRVDALDRPVSVRGEPGATAPLVETVAAPSPGATMDDISDPRLLWIIGKLDDRERMIFRMKGQEERTWADAAVSCGLAPAAGQKLGRKVTRLGNKAYVELAATAAQAAG</sequence>
<proteinExistence type="predicted"/>
<gene>
    <name evidence="2" type="ORF">MCEL_00820</name>
</gene>
<reference evidence="2 3" key="1">
    <citation type="journal article" date="2019" name="Emerg. Microbes Infect.">
        <title>Comprehensive subspecies identification of 175 nontuberculous mycobacteria species based on 7547 genomic profiles.</title>
        <authorList>
            <person name="Matsumoto Y."/>
            <person name="Kinjo T."/>
            <person name="Motooka D."/>
            <person name="Nabeya D."/>
            <person name="Jung N."/>
            <person name="Uechi K."/>
            <person name="Horii T."/>
            <person name="Iida T."/>
            <person name="Fujita J."/>
            <person name="Nakamura S."/>
        </authorList>
    </citation>
    <scope>NUCLEOTIDE SEQUENCE [LARGE SCALE GENOMIC DNA]</scope>
    <source>
        <strain evidence="2 3">JCM 18439</strain>
    </source>
</reference>
<organism evidence="2 3">
    <name type="scientific">Mycolicibacterium celeriflavum</name>
    <name type="common">Mycobacterium celeriflavum</name>
    <dbReference type="NCBI Taxonomy" id="1249101"/>
    <lineage>
        <taxon>Bacteria</taxon>
        <taxon>Bacillati</taxon>
        <taxon>Actinomycetota</taxon>
        <taxon>Actinomycetes</taxon>
        <taxon>Mycobacteriales</taxon>
        <taxon>Mycobacteriaceae</taxon>
        <taxon>Mycolicibacterium</taxon>
    </lineage>
</organism>
<feature type="region of interest" description="Disordered" evidence="1">
    <location>
        <begin position="1"/>
        <end position="32"/>
    </location>
</feature>
<keyword evidence="3" id="KW-1185">Reference proteome</keyword>
<evidence type="ECO:0008006" key="4">
    <source>
        <dbReference type="Google" id="ProtNLM"/>
    </source>
</evidence>
<evidence type="ECO:0000256" key="1">
    <source>
        <dbReference type="SAM" id="MobiDB-lite"/>
    </source>
</evidence>
<protein>
    <recommendedName>
        <fullName evidence="4">DNA-binding protein</fullName>
    </recommendedName>
</protein>
<dbReference type="Proteomes" id="UP000466431">
    <property type="component" value="Chromosome"/>
</dbReference>
<evidence type="ECO:0000313" key="2">
    <source>
        <dbReference type="EMBL" id="BBY41787.1"/>
    </source>
</evidence>
<accession>A0A7I7RBB4</accession>
<dbReference type="KEGG" id="mcee:MCEL_00820"/>
<feature type="compositionally biased region" description="Acidic residues" evidence="1">
    <location>
        <begin position="9"/>
        <end position="21"/>
    </location>
</feature>
<name>A0A7I7RBB4_MYCCF</name>
<dbReference type="AlphaFoldDB" id="A0A7I7RBB4"/>
<dbReference type="EMBL" id="AP022591">
    <property type="protein sequence ID" value="BBY41787.1"/>
    <property type="molecule type" value="Genomic_DNA"/>
</dbReference>